<dbReference type="InterPro" id="IPR051478">
    <property type="entry name" value="Beta-lactamase-like_AB/R"/>
</dbReference>
<dbReference type="SUPFAM" id="SSF56601">
    <property type="entry name" value="beta-lactamase/transpeptidase-like"/>
    <property type="match status" value="1"/>
</dbReference>
<feature type="signal peptide" evidence="2">
    <location>
        <begin position="1"/>
        <end position="18"/>
    </location>
</feature>
<dbReference type="Pfam" id="PF00144">
    <property type="entry name" value="Beta-lactamase"/>
    <property type="match status" value="1"/>
</dbReference>
<accession>A0A6A6T0S3</accession>
<protein>
    <submittedName>
        <fullName evidence="5">Beta-lactamase/transpeptidase-like protein</fullName>
    </submittedName>
</protein>
<keyword evidence="6" id="KW-1185">Reference proteome</keyword>
<dbReference type="InterPro" id="IPR001466">
    <property type="entry name" value="Beta-lactam-related"/>
</dbReference>
<evidence type="ECO:0000256" key="1">
    <source>
        <dbReference type="ARBA" id="ARBA00038473"/>
    </source>
</evidence>
<dbReference type="Gene3D" id="3.40.710.10">
    <property type="entry name" value="DD-peptidase/beta-lactamase superfamily"/>
    <property type="match status" value="1"/>
</dbReference>
<dbReference type="OrthoDB" id="10250282at2759"/>
<dbReference type="EMBL" id="MU004394">
    <property type="protein sequence ID" value="KAF2652771.1"/>
    <property type="molecule type" value="Genomic_DNA"/>
</dbReference>
<dbReference type="PANTHER" id="PTHR22935">
    <property type="entry name" value="PENICILLIN-BINDING PROTEIN"/>
    <property type="match status" value="1"/>
</dbReference>
<dbReference type="Pfam" id="PF26335">
    <property type="entry name" value="ARB_00930_C"/>
    <property type="match status" value="1"/>
</dbReference>
<evidence type="ECO:0000313" key="5">
    <source>
        <dbReference type="EMBL" id="KAF2652771.1"/>
    </source>
</evidence>
<dbReference type="Proteomes" id="UP000799324">
    <property type="component" value="Unassembled WGS sequence"/>
</dbReference>
<feature type="domain" description="Beta-lactamase-like ARB-00930-like C-terminal" evidence="4">
    <location>
        <begin position="407"/>
        <end position="560"/>
    </location>
</feature>
<feature type="chain" id="PRO_5025685003" evidence="2">
    <location>
        <begin position="19"/>
        <end position="561"/>
    </location>
</feature>
<dbReference type="InterPro" id="IPR012338">
    <property type="entry name" value="Beta-lactam/transpept-like"/>
</dbReference>
<evidence type="ECO:0000256" key="2">
    <source>
        <dbReference type="SAM" id="SignalP"/>
    </source>
</evidence>
<dbReference type="PANTHER" id="PTHR22935:SF95">
    <property type="entry name" value="BETA-LACTAMASE-LIKE 1-RELATED"/>
    <property type="match status" value="1"/>
</dbReference>
<name>A0A6A6T0S3_9PLEO</name>
<feature type="domain" description="Beta-lactamase-related" evidence="3">
    <location>
        <begin position="104"/>
        <end position="381"/>
    </location>
</feature>
<dbReference type="InterPro" id="IPR058664">
    <property type="entry name" value="ARB_00930-like_C"/>
</dbReference>
<evidence type="ECO:0000313" key="6">
    <source>
        <dbReference type="Proteomes" id="UP000799324"/>
    </source>
</evidence>
<reference evidence="5" key="1">
    <citation type="journal article" date="2020" name="Stud. Mycol.">
        <title>101 Dothideomycetes genomes: a test case for predicting lifestyles and emergence of pathogens.</title>
        <authorList>
            <person name="Haridas S."/>
            <person name="Albert R."/>
            <person name="Binder M."/>
            <person name="Bloem J."/>
            <person name="Labutti K."/>
            <person name="Salamov A."/>
            <person name="Andreopoulos B."/>
            <person name="Baker S."/>
            <person name="Barry K."/>
            <person name="Bills G."/>
            <person name="Bluhm B."/>
            <person name="Cannon C."/>
            <person name="Castanera R."/>
            <person name="Culley D."/>
            <person name="Daum C."/>
            <person name="Ezra D."/>
            <person name="Gonzalez J."/>
            <person name="Henrissat B."/>
            <person name="Kuo A."/>
            <person name="Liang C."/>
            <person name="Lipzen A."/>
            <person name="Lutzoni F."/>
            <person name="Magnuson J."/>
            <person name="Mondo S."/>
            <person name="Nolan M."/>
            <person name="Ohm R."/>
            <person name="Pangilinan J."/>
            <person name="Park H.-J."/>
            <person name="Ramirez L."/>
            <person name="Alfaro M."/>
            <person name="Sun H."/>
            <person name="Tritt A."/>
            <person name="Yoshinaga Y."/>
            <person name="Zwiers L.-H."/>
            <person name="Turgeon B."/>
            <person name="Goodwin S."/>
            <person name="Spatafora J."/>
            <person name="Crous P."/>
            <person name="Grigoriev I."/>
        </authorList>
    </citation>
    <scope>NUCLEOTIDE SEQUENCE</scope>
    <source>
        <strain evidence="5">CBS 122681</strain>
    </source>
</reference>
<evidence type="ECO:0000259" key="4">
    <source>
        <dbReference type="Pfam" id="PF26335"/>
    </source>
</evidence>
<sequence>MMLFWAAFAVPALVGAQAAKPTDDCPILGPALPSDFDPSNATAIKDAISSFPSLIESLFESGAVNKSGTSFMIDVWSTQTNASIYQYSHSAETLDPYLTAGVLDDETQLRVGSVSKLFTAYALLNTAGLKVFDHYVTKYIPELAGNTDPGTIKWEEVTVGALAEQQGGTGGFPLSAISCYYTGTCSVQDFLSEMRDFKRPVIPVFQTAVYSDAGWGVLGLVLERLTNQSYAAALQSTLAQPLELVSSGATEPSAEGLNALALPRELTSWGMDNQISAPSGGVYSNTRDMRLMGLSILQSHFLSPAETREWMKPRSHTASLTSSVGAPWEIYRLSIPVSPASNRTRVSDLYTKTGGNVAYAAIFGLSPDHGIGFSILVGGETAVSERTPLRNLVGTEFVQAAEFAAFEHAQKNYAGFFADPNNESSNLTITVDEGKPGLGLPTFFVNGVDWRANVTQPALQASGDLFSIRLYPSGTEYSSSSAAGYGEGAQAVIKLFNAVAGSATPQPRSAVEGREGLFDDGCTQWENVGFFTASDFDLELVEGKLMSVLMRDSNVTMVRVE</sequence>
<gene>
    <name evidence="5" type="ORF">K491DRAFT_769811</name>
</gene>
<evidence type="ECO:0000259" key="3">
    <source>
        <dbReference type="Pfam" id="PF00144"/>
    </source>
</evidence>
<keyword evidence="2" id="KW-0732">Signal</keyword>
<proteinExistence type="inferred from homology"/>
<organism evidence="5 6">
    <name type="scientific">Lophiostoma macrostomum CBS 122681</name>
    <dbReference type="NCBI Taxonomy" id="1314788"/>
    <lineage>
        <taxon>Eukaryota</taxon>
        <taxon>Fungi</taxon>
        <taxon>Dikarya</taxon>
        <taxon>Ascomycota</taxon>
        <taxon>Pezizomycotina</taxon>
        <taxon>Dothideomycetes</taxon>
        <taxon>Pleosporomycetidae</taxon>
        <taxon>Pleosporales</taxon>
        <taxon>Lophiostomataceae</taxon>
        <taxon>Lophiostoma</taxon>
    </lineage>
</organism>
<dbReference type="AlphaFoldDB" id="A0A6A6T0S3"/>
<comment type="similarity">
    <text evidence="1">Belongs to the beta-lactamase family.</text>
</comment>